<dbReference type="PANTHER" id="PTHR12835">
    <property type="entry name" value="BIOTIN PROTEIN LIGASE"/>
    <property type="match status" value="1"/>
</dbReference>
<dbReference type="InterPro" id="IPR004408">
    <property type="entry name" value="Biotin_CoA_COase_ligase"/>
</dbReference>
<dbReference type="Pfam" id="PF02237">
    <property type="entry name" value="BPL_C"/>
    <property type="match status" value="1"/>
</dbReference>
<dbReference type="InterPro" id="IPR003142">
    <property type="entry name" value="BPL_C"/>
</dbReference>
<keyword evidence="2" id="KW-0092">Biotin</keyword>
<dbReference type="InterPro" id="IPR045864">
    <property type="entry name" value="aa-tRNA-synth_II/BPL/LPL"/>
</dbReference>
<dbReference type="EC" id="6.3.4.15" evidence="3"/>
<keyword evidence="6" id="KW-1185">Reference proteome</keyword>
<dbReference type="CDD" id="cd16442">
    <property type="entry name" value="BPL"/>
    <property type="match status" value="1"/>
</dbReference>
<reference evidence="5" key="1">
    <citation type="submission" date="2021-02" db="EMBL/GenBank/DDBJ databases">
        <title>Phycicoccus sp. MQZ13P-5T, whole genome shotgun sequence.</title>
        <authorList>
            <person name="Tuo L."/>
        </authorList>
    </citation>
    <scope>NUCLEOTIDE SEQUENCE</scope>
    <source>
        <strain evidence="5">MQZ13P-5</strain>
    </source>
</reference>
<protein>
    <recommendedName>
        <fullName evidence="3">biotin--[biotin carboxyl-carrier protein] ligase</fullName>
        <ecNumber evidence="3">6.3.4.15</ecNumber>
    </recommendedName>
</protein>
<dbReference type="EMBL" id="JAFDVD010000012">
    <property type="protein sequence ID" value="MBM6401015.1"/>
    <property type="molecule type" value="Genomic_DNA"/>
</dbReference>
<evidence type="ECO:0000256" key="3">
    <source>
        <dbReference type="ARBA" id="ARBA00024227"/>
    </source>
</evidence>
<dbReference type="GO" id="GO:0004077">
    <property type="term" value="F:biotin--[biotin carboxyl-carrier protein] ligase activity"/>
    <property type="evidence" value="ECO:0007669"/>
    <property type="project" value="UniProtKB-EC"/>
</dbReference>
<organism evidence="5 6">
    <name type="scientific">Phycicoccus sonneratiae</name>
    <dbReference type="NCBI Taxonomy" id="2807628"/>
    <lineage>
        <taxon>Bacteria</taxon>
        <taxon>Bacillati</taxon>
        <taxon>Actinomycetota</taxon>
        <taxon>Actinomycetes</taxon>
        <taxon>Micrococcales</taxon>
        <taxon>Intrasporangiaceae</taxon>
        <taxon>Phycicoccus</taxon>
    </lineage>
</organism>
<evidence type="ECO:0000256" key="1">
    <source>
        <dbReference type="ARBA" id="ARBA00022598"/>
    </source>
</evidence>
<evidence type="ECO:0000313" key="5">
    <source>
        <dbReference type="EMBL" id="MBM6401015.1"/>
    </source>
</evidence>
<name>A0ABS2CM97_9MICO</name>
<dbReference type="NCBIfam" id="TIGR00121">
    <property type="entry name" value="birA_ligase"/>
    <property type="match status" value="1"/>
</dbReference>
<feature type="domain" description="BPL/LPL catalytic" evidence="4">
    <location>
        <begin position="1"/>
        <end position="180"/>
    </location>
</feature>
<comment type="caution">
    <text evidence="5">The sequence shown here is derived from an EMBL/GenBank/DDBJ whole genome shotgun (WGS) entry which is preliminary data.</text>
</comment>
<dbReference type="SUPFAM" id="SSF55681">
    <property type="entry name" value="Class II aaRS and biotin synthetases"/>
    <property type="match status" value="1"/>
</dbReference>
<dbReference type="Pfam" id="PF03099">
    <property type="entry name" value="BPL_LplA_LipB"/>
    <property type="match status" value="1"/>
</dbReference>
<dbReference type="Proteomes" id="UP001430172">
    <property type="component" value="Unassembled WGS sequence"/>
</dbReference>
<accession>A0ABS2CM97</accession>
<proteinExistence type="predicted"/>
<dbReference type="Gene3D" id="2.30.30.100">
    <property type="match status" value="1"/>
</dbReference>
<dbReference type="InterPro" id="IPR004143">
    <property type="entry name" value="BPL_LPL_catalytic"/>
</dbReference>
<keyword evidence="1 5" id="KW-0436">Ligase</keyword>
<dbReference type="PROSITE" id="PS51733">
    <property type="entry name" value="BPL_LPL_CATALYTIC"/>
    <property type="match status" value="1"/>
</dbReference>
<evidence type="ECO:0000256" key="2">
    <source>
        <dbReference type="ARBA" id="ARBA00023267"/>
    </source>
</evidence>
<sequence length="246" mass="25532">MDAASVTPGDPWLPVEVFDRLGSTNDELRRDPRPGRVVVADVQEAGRGRLGRAWTTTPGTALAVSVLVPVPASGAGWVPLLAGLALHRAVTEVSGTRTALKWPNDVLVPGDGDRKLAGLLCEWTPEGGVVGCGVNVDTERADLPLDTATSLRAAGAPGVERTALLEAYLHHLALVLREDTGPAGPAVAAYRDACSTVGRDVEVHAPDGTVRRGRATGVDAEGRLTVRTDGASTSVSAGDVVHVRPR</sequence>
<gene>
    <name evidence="5" type="ORF">JQN70_11500</name>
</gene>
<evidence type="ECO:0000313" key="6">
    <source>
        <dbReference type="Proteomes" id="UP001430172"/>
    </source>
</evidence>
<dbReference type="PANTHER" id="PTHR12835:SF5">
    <property type="entry name" value="BIOTIN--PROTEIN LIGASE"/>
    <property type="match status" value="1"/>
</dbReference>
<evidence type="ECO:0000259" key="4">
    <source>
        <dbReference type="PROSITE" id="PS51733"/>
    </source>
</evidence>
<dbReference type="Gene3D" id="3.30.930.10">
    <property type="entry name" value="Bira Bifunctional Protein, Domain 2"/>
    <property type="match status" value="1"/>
</dbReference>